<keyword evidence="5 7" id="KW-0371">Homeobox</keyword>
<evidence type="ECO:0000259" key="10">
    <source>
        <dbReference type="PROSITE" id="PS50071"/>
    </source>
</evidence>
<evidence type="ECO:0000256" key="6">
    <source>
        <dbReference type="ARBA" id="ARBA00023242"/>
    </source>
</evidence>
<dbReference type="EMBL" id="MCFI01000003">
    <property type="protein sequence ID" value="ORY86127.1"/>
    <property type="molecule type" value="Genomic_DNA"/>
</dbReference>
<evidence type="ECO:0000256" key="5">
    <source>
        <dbReference type="ARBA" id="ARBA00023155"/>
    </source>
</evidence>
<feature type="non-terminal residue" evidence="11">
    <location>
        <position position="71"/>
    </location>
</feature>
<dbReference type="GO" id="GO:0005789">
    <property type="term" value="C:endoplasmic reticulum membrane"/>
    <property type="evidence" value="ECO:0007669"/>
    <property type="project" value="UniProtKB-SubCell"/>
</dbReference>
<evidence type="ECO:0000256" key="3">
    <source>
        <dbReference type="ARBA" id="ARBA00004586"/>
    </source>
</evidence>
<dbReference type="GO" id="GO:0000978">
    <property type="term" value="F:RNA polymerase II cis-regulatory region sequence-specific DNA binding"/>
    <property type="evidence" value="ECO:0007669"/>
    <property type="project" value="TreeGrafter"/>
</dbReference>
<protein>
    <submittedName>
        <fullName evidence="11">Homeobox domain-domain-containing protein</fullName>
    </submittedName>
</protein>
<dbReference type="OrthoDB" id="6159439at2759"/>
<keyword evidence="12" id="KW-1185">Reference proteome</keyword>
<dbReference type="FunFam" id="1.10.10.60:FF:000020">
    <property type="entry name" value="Ceramide synthase 5"/>
    <property type="match status" value="1"/>
</dbReference>
<dbReference type="PANTHER" id="PTHR24324:SF5">
    <property type="entry name" value="HEMATOPOIETICALLY-EXPRESSED HOMEOBOX PROTEIN HHEX"/>
    <property type="match status" value="1"/>
</dbReference>
<dbReference type="GO" id="GO:0030154">
    <property type="term" value="P:cell differentiation"/>
    <property type="evidence" value="ECO:0007669"/>
    <property type="project" value="TreeGrafter"/>
</dbReference>
<evidence type="ECO:0000256" key="2">
    <source>
        <dbReference type="ARBA" id="ARBA00004127"/>
    </source>
</evidence>
<organism evidence="11 12">
    <name type="scientific">Protomyces lactucae-debilis</name>
    <dbReference type="NCBI Taxonomy" id="2754530"/>
    <lineage>
        <taxon>Eukaryota</taxon>
        <taxon>Fungi</taxon>
        <taxon>Dikarya</taxon>
        <taxon>Ascomycota</taxon>
        <taxon>Taphrinomycotina</taxon>
        <taxon>Taphrinomycetes</taxon>
        <taxon>Taphrinales</taxon>
        <taxon>Protomycetaceae</taxon>
        <taxon>Protomyces</taxon>
    </lineage>
</organism>
<sequence length="71" mass="8134">MVGGKSTAHITQQQLNKKRQRATPEQLAVLEEAFDVNPSPNAKQREVISAQIDMTERSVQIWFQNRRAKTK</sequence>
<evidence type="ECO:0000256" key="1">
    <source>
        <dbReference type="ARBA" id="ARBA00004123"/>
    </source>
</evidence>
<dbReference type="GO" id="GO:0005634">
    <property type="term" value="C:nucleus"/>
    <property type="evidence" value="ECO:0007669"/>
    <property type="project" value="UniProtKB-SubCell"/>
</dbReference>
<dbReference type="InterPro" id="IPR051000">
    <property type="entry name" value="Homeobox_DNA-bind_prot"/>
</dbReference>
<comment type="caution">
    <text evidence="11">The sequence shown here is derived from an EMBL/GenBank/DDBJ whole genome shotgun (WGS) entry which is preliminary data.</text>
</comment>
<dbReference type="PANTHER" id="PTHR24324">
    <property type="entry name" value="HOMEOBOX PROTEIN HHEX"/>
    <property type="match status" value="1"/>
</dbReference>
<feature type="region of interest" description="Disordered" evidence="9">
    <location>
        <begin position="1"/>
        <end position="22"/>
    </location>
</feature>
<evidence type="ECO:0000313" key="11">
    <source>
        <dbReference type="EMBL" id="ORY86127.1"/>
    </source>
</evidence>
<evidence type="ECO:0000256" key="9">
    <source>
        <dbReference type="SAM" id="MobiDB-lite"/>
    </source>
</evidence>
<keyword evidence="6 7" id="KW-0539">Nucleus</keyword>
<dbReference type="PROSITE" id="PS50071">
    <property type="entry name" value="HOMEOBOX_2"/>
    <property type="match status" value="1"/>
</dbReference>
<name>A0A1Y2FRB7_PROLT</name>
<dbReference type="InterPro" id="IPR017970">
    <property type="entry name" value="Homeobox_CS"/>
</dbReference>
<gene>
    <name evidence="11" type="ORF">BCR37DRAFT_343942</name>
</gene>
<dbReference type="AlphaFoldDB" id="A0A1Y2FRB7"/>
<dbReference type="Proteomes" id="UP000193685">
    <property type="component" value="Unassembled WGS sequence"/>
</dbReference>
<keyword evidence="4 7" id="KW-0238">DNA-binding</keyword>
<dbReference type="OMA" id="QIDMTER"/>
<evidence type="ECO:0000256" key="4">
    <source>
        <dbReference type="ARBA" id="ARBA00023125"/>
    </source>
</evidence>
<evidence type="ECO:0000313" key="12">
    <source>
        <dbReference type="Proteomes" id="UP000193685"/>
    </source>
</evidence>
<dbReference type="RefSeq" id="XP_040727309.1">
    <property type="nucleotide sequence ID" value="XM_040867536.1"/>
</dbReference>
<proteinExistence type="predicted"/>
<dbReference type="Pfam" id="PF00046">
    <property type="entry name" value="Homeodomain"/>
    <property type="match status" value="1"/>
</dbReference>
<feature type="domain" description="Homeobox" evidence="10">
    <location>
        <begin position="13"/>
        <end position="71"/>
    </location>
</feature>
<dbReference type="SMART" id="SM00389">
    <property type="entry name" value="HOX"/>
    <property type="match status" value="1"/>
</dbReference>
<dbReference type="STRING" id="56484.A0A1Y2FRB7"/>
<evidence type="ECO:0000256" key="8">
    <source>
        <dbReference type="RuleBase" id="RU000682"/>
    </source>
</evidence>
<dbReference type="Gene3D" id="1.10.10.60">
    <property type="entry name" value="Homeodomain-like"/>
    <property type="match status" value="1"/>
</dbReference>
<reference evidence="11 12" key="1">
    <citation type="submission" date="2016-07" db="EMBL/GenBank/DDBJ databases">
        <title>Pervasive Adenine N6-methylation of Active Genes in Fungi.</title>
        <authorList>
            <consortium name="DOE Joint Genome Institute"/>
            <person name="Mondo S.J."/>
            <person name="Dannebaum R.O."/>
            <person name="Kuo R.C."/>
            <person name="Labutti K."/>
            <person name="Haridas S."/>
            <person name="Kuo A."/>
            <person name="Salamov A."/>
            <person name="Ahrendt S.R."/>
            <person name="Lipzen A."/>
            <person name="Sullivan W."/>
            <person name="Andreopoulos W.B."/>
            <person name="Clum A."/>
            <person name="Lindquist E."/>
            <person name="Daum C."/>
            <person name="Ramamoorthy G.K."/>
            <person name="Gryganskyi A."/>
            <person name="Culley D."/>
            <person name="Magnuson J.K."/>
            <person name="James T.Y."/>
            <person name="O'Malley M.A."/>
            <person name="Stajich J.E."/>
            <person name="Spatafora J.W."/>
            <person name="Visel A."/>
            <person name="Grigoriev I.V."/>
        </authorList>
    </citation>
    <scope>NUCLEOTIDE SEQUENCE [LARGE SCALE GENOMIC DNA]</scope>
    <source>
        <strain evidence="11 12">12-1054</strain>
    </source>
</reference>
<evidence type="ECO:0000256" key="7">
    <source>
        <dbReference type="PROSITE-ProRule" id="PRU00108"/>
    </source>
</evidence>
<dbReference type="InterPro" id="IPR001356">
    <property type="entry name" value="HD"/>
</dbReference>
<dbReference type="GeneID" id="63784135"/>
<dbReference type="InterPro" id="IPR009057">
    <property type="entry name" value="Homeodomain-like_sf"/>
</dbReference>
<dbReference type="GO" id="GO:0000981">
    <property type="term" value="F:DNA-binding transcription factor activity, RNA polymerase II-specific"/>
    <property type="evidence" value="ECO:0007669"/>
    <property type="project" value="InterPro"/>
</dbReference>
<dbReference type="SUPFAM" id="SSF46689">
    <property type="entry name" value="Homeodomain-like"/>
    <property type="match status" value="1"/>
</dbReference>
<dbReference type="PROSITE" id="PS00027">
    <property type="entry name" value="HOMEOBOX_1"/>
    <property type="match status" value="1"/>
</dbReference>
<comment type="subcellular location">
    <subcellularLocation>
        <location evidence="2">Endomembrane system</location>
        <topology evidence="2">Multi-pass membrane protein</topology>
    </subcellularLocation>
    <subcellularLocation>
        <location evidence="3">Endoplasmic reticulum membrane</location>
    </subcellularLocation>
    <subcellularLocation>
        <location evidence="1 7 8">Nucleus</location>
    </subcellularLocation>
</comment>
<accession>A0A1Y2FRB7</accession>
<dbReference type="CDD" id="cd00086">
    <property type="entry name" value="homeodomain"/>
    <property type="match status" value="1"/>
</dbReference>